<feature type="domain" description="Sulfotransferase" evidence="4">
    <location>
        <begin position="58"/>
        <end position="318"/>
    </location>
</feature>
<dbReference type="InterPro" id="IPR027417">
    <property type="entry name" value="P-loop_NTPase"/>
</dbReference>
<organism evidence="5 6">
    <name type="scientific">Rubroshorea leprosula</name>
    <dbReference type="NCBI Taxonomy" id="152421"/>
    <lineage>
        <taxon>Eukaryota</taxon>
        <taxon>Viridiplantae</taxon>
        <taxon>Streptophyta</taxon>
        <taxon>Embryophyta</taxon>
        <taxon>Tracheophyta</taxon>
        <taxon>Spermatophyta</taxon>
        <taxon>Magnoliopsida</taxon>
        <taxon>eudicotyledons</taxon>
        <taxon>Gunneridae</taxon>
        <taxon>Pentapetalae</taxon>
        <taxon>rosids</taxon>
        <taxon>malvids</taxon>
        <taxon>Malvales</taxon>
        <taxon>Dipterocarpaceae</taxon>
        <taxon>Rubroshorea</taxon>
    </lineage>
</organism>
<evidence type="ECO:0000256" key="2">
    <source>
        <dbReference type="ARBA" id="ARBA00022679"/>
    </source>
</evidence>
<dbReference type="Pfam" id="PF00685">
    <property type="entry name" value="Sulfotransfer_1"/>
    <property type="match status" value="1"/>
</dbReference>
<dbReference type="SUPFAM" id="SSF52540">
    <property type="entry name" value="P-loop containing nucleoside triphosphate hydrolases"/>
    <property type="match status" value="1"/>
</dbReference>
<evidence type="ECO:0000259" key="4">
    <source>
        <dbReference type="Pfam" id="PF00685"/>
    </source>
</evidence>
<gene>
    <name evidence="5" type="ORF">SLEP1_g47398</name>
</gene>
<evidence type="ECO:0000313" key="5">
    <source>
        <dbReference type="EMBL" id="GKV39660.1"/>
    </source>
</evidence>
<comment type="caution">
    <text evidence="5">The sequence shown here is derived from an EMBL/GenBank/DDBJ whole genome shotgun (WGS) entry which is preliminary data.</text>
</comment>
<dbReference type="EMBL" id="BPVZ01000136">
    <property type="protein sequence ID" value="GKV39660.1"/>
    <property type="molecule type" value="Genomic_DNA"/>
</dbReference>
<name>A0AAV5LR87_9ROSI</name>
<dbReference type="GO" id="GO:0008146">
    <property type="term" value="F:sulfotransferase activity"/>
    <property type="evidence" value="ECO:0007669"/>
    <property type="project" value="InterPro"/>
</dbReference>
<keyword evidence="2 3" id="KW-0808">Transferase</keyword>
<dbReference type="Gene3D" id="3.40.50.300">
    <property type="entry name" value="P-loop containing nucleotide triphosphate hydrolases"/>
    <property type="match status" value="1"/>
</dbReference>
<comment type="similarity">
    <text evidence="1 3">Belongs to the sulfotransferase 1 family.</text>
</comment>
<sequence length="325" mass="37873">MDDEEKMLAQETKELLLSLPKEKGWRTSCLYKFQGFWCQPKEIQSIISFQNNFQARETDVVLATIPKSGTTWIKALTFSILNRRRFPPSSPTHPLFTSNPHDLVPFFEYKLFSNSNHQFPDLSTLPNPRLFATHLSFHSLNESVKKSGCPVVYVCRNPFDTFVSSWHYLNKLRPDPQPKLPLEQAFELYCKGVIGFGPFWEHMLGYWNESRMGPQNVLFFKYEDMKQDTVSYLKILARFLGMPFTEEEEEEGVVEEIVMLCSFEKMKDLEVNKSGKSIKNFENRHLFRKAEVGDWVNHLPPAMVEQLSKVMEEKLGSSGLKFRVF</sequence>
<keyword evidence="6" id="KW-1185">Reference proteome</keyword>
<evidence type="ECO:0000256" key="1">
    <source>
        <dbReference type="ARBA" id="ARBA00005771"/>
    </source>
</evidence>
<dbReference type="Proteomes" id="UP001054252">
    <property type="component" value="Unassembled WGS sequence"/>
</dbReference>
<reference evidence="5 6" key="1">
    <citation type="journal article" date="2021" name="Commun. Biol.">
        <title>The genome of Shorea leprosula (Dipterocarpaceae) highlights the ecological relevance of drought in aseasonal tropical rainforests.</title>
        <authorList>
            <person name="Ng K.K.S."/>
            <person name="Kobayashi M.J."/>
            <person name="Fawcett J.A."/>
            <person name="Hatakeyama M."/>
            <person name="Paape T."/>
            <person name="Ng C.H."/>
            <person name="Ang C.C."/>
            <person name="Tnah L.H."/>
            <person name="Lee C.T."/>
            <person name="Nishiyama T."/>
            <person name="Sese J."/>
            <person name="O'Brien M.J."/>
            <person name="Copetti D."/>
            <person name="Mohd Noor M.I."/>
            <person name="Ong R.C."/>
            <person name="Putra M."/>
            <person name="Sireger I.Z."/>
            <person name="Indrioko S."/>
            <person name="Kosugi Y."/>
            <person name="Izuno A."/>
            <person name="Isagi Y."/>
            <person name="Lee S.L."/>
            <person name="Shimizu K.K."/>
        </authorList>
    </citation>
    <scope>NUCLEOTIDE SEQUENCE [LARGE SCALE GENOMIC DNA]</scope>
    <source>
        <strain evidence="5">214</strain>
    </source>
</reference>
<dbReference type="InterPro" id="IPR000863">
    <property type="entry name" value="Sulfotransferase_dom"/>
</dbReference>
<protein>
    <recommendedName>
        <fullName evidence="3">Sulfotransferase</fullName>
        <ecNumber evidence="3">2.8.2.-</ecNumber>
    </recommendedName>
</protein>
<dbReference type="EC" id="2.8.2.-" evidence="3"/>
<evidence type="ECO:0000256" key="3">
    <source>
        <dbReference type="RuleBase" id="RU361155"/>
    </source>
</evidence>
<dbReference type="PANTHER" id="PTHR11783">
    <property type="entry name" value="SULFOTRANSFERASE SULT"/>
    <property type="match status" value="1"/>
</dbReference>
<dbReference type="AlphaFoldDB" id="A0AAV5LR87"/>
<evidence type="ECO:0000313" key="6">
    <source>
        <dbReference type="Proteomes" id="UP001054252"/>
    </source>
</evidence>
<proteinExistence type="inferred from homology"/>
<accession>A0AAV5LR87</accession>